<reference key="2">
    <citation type="submission" date="2011-11" db="EMBL/GenBank/DDBJ databases">
        <authorList>
            <person name="Shin S.H."/>
            <person name="Kim S."/>
            <person name="Kim J.Y."/>
        </authorList>
    </citation>
    <scope>NUCLEOTIDE SEQUENCE</scope>
    <source>
        <strain>HPL-003</strain>
    </source>
</reference>
<reference evidence="2" key="1">
    <citation type="submission" date="2011-11" db="EMBL/GenBank/DDBJ databases">
        <title>Complete sequence of Paenibacillus terrae HPL-003.</title>
        <authorList>
            <person name="Shin S.H."/>
            <person name="Kim S."/>
            <person name="Kim J.Y."/>
        </authorList>
    </citation>
    <scope>NUCLEOTIDE SEQUENCE [LARGE SCALE GENOMIC DNA]</scope>
    <source>
        <strain evidence="2">HPL-003</strain>
    </source>
</reference>
<name>G7VZK4_PAETH</name>
<evidence type="ECO:0000313" key="1">
    <source>
        <dbReference type="EMBL" id="AET57246.1"/>
    </source>
</evidence>
<organism evidence="1 2">
    <name type="scientific">Paenibacillus terrae (strain HPL-003)</name>
    <dbReference type="NCBI Taxonomy" id="985665"/>
    <lineage>
        <taxon>Bacteria</taxon>
        <taxon>Bacillati</taxon>
        <taxon>Bacillota</taxon>
        <taxon>Bacilli</taxon>
        <taxon>Bacillales</taxon>
        <taxon>Paenibacillaceae</taxon>
        <taxon>Paenibacillus</taxon>
    </lineage>
</organism>
<dbReference type="KEGG" id="pta:HPL003_02325"/>
<dbReference type="EMBL" id="CP003107">
    <property type="protein sequence ID" value="AET57246.1"/>
    <property type="molecule type" value="Genomic_DNA"/>
</dbReference>
<dbReference type="OrthoDB" id="9815086at2"/>
<accession>G7VZK4</accession>
<protein>
    <submittedName>
        <fullName evidence="1">Transposase IS4 family protein</fullName>
    </submittedName>
</protein>
<gene>
    <name evidence="1" type="ordered locus">HPL003_02325</name>
</gene>
<dbReference type="STRING" id="985665.HPL003_02325"/>
<sequence>MHWSLDVTFGEDGYRTMERNQAGNVAVLKRMALNLVMQDQSKHVKRSLNKRRFIANTNTDYVDELLRSYVATSKDEE</sequence>
<dbReference type="AlphaFoldDB" id="G7VZK4"/>
<evidence type="ECO:0000313" key="2">
    <source>
        <dbReference type="Proteomes" id="UP000005876"/>
    </source>
</evidence>
<dbReference type="RefSeq" id="WP_014278029.1">
    <property type="nucleotide sequence ID" value="NC_016641.1"/>
</dbReference>
<dbReference type="Proteomes" id="UP000005876">
    <property type="component" value="Chromosome"/>
</dbReference>
<dbReference type="HOGENOM" id="CLU_046404_7_3_9"/>
<reference evidence="1 2" key="3">
    <citation type="journal article" date="2012" name="J. Bacteriol.">
        <title>Genome Sequence of Paenibacillus terrae HPL-003, a Xylanase-Producing Bacterium Isolated from Soil Found in Forest Residue.</title>
        <authorList>
            <person name="Shin S.H."/>
            <person name="Kim S."/>
            <person name="Kim J.Y."/>
            <person name="Song H.Y."/>
            <person name="Cho S.J."/>
            <person name="Kim D.R."/>
            <person name="Lee K.I."/>
            <person name="Lim H.K."/>
            <person name="Park N.J."/>
            <person name="Hwang I.T."/>
            <person name="Yang K.S."/>
        </authorList>
    </citation>
    <scope>NUCLEOTIDE SEQUENCE [LARGE SCALE GENOMIC DNA]</scope>
    <source>
        <strain evidence="1 2">HPL-003</strain>
    </source>
</reference>
<proteinExistence type="predicted"/>